<gene>
    <name evidence="1" type="ORF">GGD41_005998</name>
</gene>
<dbReference type="InterPro" id="IPR058891">
    <property type="entry name" value="CPPA"/>
</dbReference>
<dbReference type="EMBL" id="JACCAU010000001">
    <property type="protein sequence ID" value="NYH18770.1"/>
    <property type="molecule type" value="Genomic_DNA"/>
</dbReference>
<proteinExistence type="predicted"/>
<dbReference type="Proteomes" id="UP000572540">
    <property type="component" value="Unassembled WGS sequence"/>
</dbReference>
<evidence type="ECO:0000313" key="1">
    <source>
        <dbReference type="EMBL" id="NYH18770.1"/>
    </source>
</evidence>
<reference evidence="1 2" key="1">
    <citation type="submission" date="2020-07" db="EMBL/GenBank/DDBJ databases">
        <title>Exploring microbial biodiversity for novel pathways involved in the catabolism of aromatic compounds derived from lignin.</title>
        <authorList>
            <person name="Elkins J."/>
        </authorList>
    </citation>
    <scope>NUCLEOTIDE SEQUENCE [LARGE SCALE GENOMIC DNA]</scope>
    <source>
        <strain evidence="1 2">H2C3B</strain>
    </source>
</reference>
<name>A0A7Z0B3M2_9BURK</name>
<dbReference type="AlphaFoldDB" id="A0A7Z0B3M2"/>
<organism evidence="1 2">
    <name type="scientific">Paraburkholderia bryophila</name>
    <dbReference type="NCBI Taxonomy" id="420952"/>
    <lineage>
        <taxon>Bacteria</taxon>
        <taxon>Pseudomonadati</taxon>
        <taxon>Pseudomonadota</taxon>
        <taxon>Betaproteobacteria</taxon>
        <taxon>Burkholderiales</taxon>
        <taxon>Burkholderiaceae</taxon>
        <taxon>Paraburkholderia</taxon>
    </lineage>
</organism>
<comment type="caution">
    <text evidence="1">The sequence shown here is derived from an EMBL/GenBank/DDBJ whole genome shotgun (WGS) entry which is preliminary data.</text>
</comment>
<protein>
    <submittedName>
        <fullName evidence="1">Uncharacterized protein</fullName>
    </submittedName>
</protein>
<evidence type="ECO:0000313" key="2">
    <source>
        <dbReference type="Proteomes" id="UP000572540"/>
    </source>
</evidence>
<sequence>METSRDGLARVILESARDQRTLDFLIATCGQQAVERACSELPGGRRAYVSNLARILKVSVPDSVIETPRADGAENIAAIKKLLERAVKRMP</sequence>
<dbReference type="Pfam" id="PF25860">
    <property type="entry name" value="CPPA"/>
    <property type="match status" value="1"/>
</dbReference>
<accession>A0A7Z0B3M2</accession>